<gene>
    <name evidence="1" type="ORF">QAD02_005367</name>
</gene>
<dbReference type="Proteomes" id="UP001239111">
    <property type="component" value="Chromosome 3"/>
</dbReference>
<organism evidence="1 2">
    <name type="scientific">Eretmocerus hayati</name>
    <dbReference type="NCBI Taxonomy" id="131215"/>
    <lineage>
        <taxon>Eukaryota</taxon>
        <taxon>Metazoa</taxon>
        <taxon>Ecdysozoa</taxon>
        <taxon>Arthropoda</taxon>
        <taxon>Hexapoda</taxon>
        <taxon>Insecta</taxon>
        <taxon>Pterygota</taxon>
        <taxon>Neoptera</taxon>
        <taxon>Endopterygota</taxon>
        <taxon>Hymenoptera</taxon>
        <taxon>Apocrita</taxon>
        <taxon>Proctotrupomorpha</taxon>
        <taxon>Chalcidoidea</taxon>
        <taxon>Aphelinidae</taxon>
        <taxon>Aphelininae</taxon>
        <taxon>Eretmocerus</taxon>
    </lineage>
</organism>
<keyword evidence="2" id="KW-1185">Reference proteome</keyword>
<comment type="caution">
    <text evidence="1">The sequence shown here is derived from an EMBL/GenBank/DDBJ whole genome shotgun (WGS) entry which is preliminary data.</text>
</comment>
<evidence type="ECO:0000313" key="1">
    <source>
        <dbReference type="EMBL" id="KAJ8674105.1"/>
    </source>
</evidence>
<protein>
    <submittedName>
        <fullName evidence="1">Uncharacterized protein</fullName>
    </submittedName>
</protein>
<reference evidence="1" key="1">
    <citation type="submission" date="2023-04" db="EMBL/GenBank/DDBJ databases">
        <title>A chromosome-level genome assembly of the parasitoid wasp Eretmocerus hayati.</title>
        <authorList>
            <person name="Zhong Y."/>
            <person name="Liu S."/>
            <person name="Liu Y."/>
        </authorList>
    </citation>
    <scope>NUCLEOTIDE SEQUENCE</scope>
    <source>
        <strain evidence="1">ZJU_SS_LIU_2023</strain>
    </source>
</reference>
<sequence length="686" mass="78280">MSQIQGEPLLSKEEQEDEEMREALAAVGLYEESMERKQMKMIMQMLQESQNNAKSNESDIHEDSPKKSPPPTNKSLPTFSLESKSDSDGNQRSSSSFNKKTPSREKGKNSQSAVDDQPQKHQNHQPNQSFKAEPQDPFQFDENEFPGLGRGKSNLFEQKGRNFKKLASVMAKEAASERWSLDISTCKIVDTPPLLSNGEGKLRECRPIFQDNDIESEVFDAAVAEVTRKLEKFHYECYLRSEMASNYQSPPTQICKEEEEQKPTEKPSTSNAVGDFIRNPRERATKRKAISSIAAGSCDYYFNDENSDDEFVDDTRKRKCPQAKKGDPIKKRNQGNRKIKLIDPPYEPNTDKFEIDSESSDMEFDNSNLKSLRKNTKSPAFKEISEEKSEYPRRIEPPNPFKKNGKGPVKSKQKITSESQEMKAKCSINEEEIAETLNQINEHIGETEHQPVQQMNDDDCVEITNEVKPLSTKKLTERLNMGSSILKRAQDAEQKVKRDLEEKKAEKLKQELLEKEERVNKRLQQEKDEKERNMEKQKKFNEQGEIYNAILNTSAAKKRTQGLRSESSFRIPNNSELEVVDDEPIITHTSLANEELCPICQQSFPLQVIEEHAAECTQFSSDLVRSNSQLSPSDLNECQICGIIIENGNDYCDHVMKCKERAQDERSENGELGGSSSSDTPYQTYI</sequence>
<name>A0ACC2NSC1_9HYME</name>
<evidence type="ECO:0000313" key="2">
    <source>
        <dbReference type="Proteomes" id="UP001239111"/>
    </source>
</evidence>
<dbReference type="EMBL" id="CM056743">
    <property type="protein sequence ID" value="KAJ8674105.1"/>
    <property type="molecule type" value="Genomic_DNA"/>
</dbReference>
<accession>A0ACC2NSC1</accession>
<proteinExistence type="predicted"/>